<accession>A0A2M8KSG4</accession>
<organism evidence="2 3">
    <name type="scientific">Candidatus Roizmanbacteria bacterium CG10_big_fil_rev_8_21_14_0_10_39_6</name>
    <dbReference type="NCBI Taxonomy" id="1974853"/>
    <lineage>
        <taxon>Bacteria</taxon>
        <taxon>Candidatus Roizmaniibacteriota</taxon>
    </lineage>
</organism>
<name>A0A2M8KSG4_9BACT</name>
<sequence>MNIQNVLTTLENKYPGKKVIKNPEHDPTEIVCEIDPTEKHSAYSTAIAIVDSTAAHVHTRAAEIYFVIKGNLTLFIDNTRQIVHEGEYAVIQPGQ</sequence>
<evidence type="ECO:0000259" key="1">
    <source>
        <dbReference type="Pfam" id="PF07883"/>
    </source>
</evidence>
<dbReference type="InterPro" id="IPR014710">
    <property type="entry name" value="RmlC-like_jellyroll"/>
</dbReference>
<dbReference type="EMBL" id="PFED01000116">
    <property type="protein sequence ID" value="PJE62851.1"/>
    <property type="molecule type" value="Genomic_DNA"/>
</dbReference>
<dbReference type="AlphaFoldDB" id="A0A2M8KSG4"/>
<evidence type="ECO:0000313" key="2">
    <source>
        <dbReference type="EMBL" id="PJE62851.1"/>
    </source>
</evidence>
<feature type="non-terminal residue" evidence="2">
    <location>
        <position position="95"/>
    </location>
</feature>
<dbReference type="Pfam" id="PF07883">
    <property type="entry name" value="Cupin_2"/>
    <property type="match status" value="1"/>
</dbReference>
<protein>
    <recommendedName>
        <fullName evidence="1">Cupin type-2 domain-containing protein</fullName>
    </recommendedName>
</protein>
<dbReference type="InterPro" id="IPR013096">
    <property type="entry name" value="Cupin_2"/>
</dbReference>
<gene>
    <name evidence="2" type="ORF">COU88_02805</name>
</gene>
<dbReference type="Gene3D" id="2.60.120.10">
    <property type="entry name" value="Jelly Rolls"/>
    <property type="match status" value="1"/>
</dbReference>
<dbReference type="SUPFAM" id="SSF51182">
    <property type="entry name" value="RmlC-like cupins"/>
    <property type="match status" value="1"/>
</dbReference>
<dbReference type="Proteomes" id="UP000229554">
    <property type="component" value="Unassembled WGS sequence"/>
</dbReference>
<evidence type="ECO:0000313" key="3">
    <source>
        <dbReference type="Proteomes" id="UP000229554"/>
    </source>
</evidence>
<dbReference type="InterPro" id="IPR011051">
    <property type="entry name" value="RmlC_Cupin_sf"/>
</dbReference>
<proteinExistence type="predicted"/>
<comment type="caution">
    <text evidence="2">The sequence shown here is derived from an EMBL/GenBank/DDBJ whole genome shotgun (WGS) entry which is preliminary data.</text>
</comment>
<feature type="domain" description="Cupin type-2" evidence="1">
    <location>
        <begin position="52"/>
        <end position="95"/>
    </location>
</feature>
<reference evidence="3" key="1">
    <citation type="submission" date="2017-09" db="EMBL/GenBank/DDBJ databases">
        <title>Depth-based differentiation of microbial function through sediment-hosted aquifers and enrichment of novel symbionts in the deep terrestrial subsurface.</title>
        <authorList>
            <person name="Probst A.J."/>
            <person name="Ladd B."/>
            <person name="Jarett J.K."/>
            <person name="Geller-Mcgrath D.E."/>
            <person name="Sieber C.M.K."/>
            <person name="Emerson J.B."/>
            <person name="Anantharaman K."/>
            <person name="Thomas B.C."/>
            <person name="Malmstrom R."/>
            <person name="Stieglmeier M."/>
            <person name="Klingl A."/>
            <person name="Woyke T."/>
            <person name="Ryan C.M."/>
            <person name="Banfield J.F."/>
        </authorList>
    </citation>
    <scope>NUCLEOTIDE SEQUENCE [LARGE SCALE GENOMIC DNA]</scope>
</reference>